<protein>
    <recommendedName>
        <fullName evidence="7">Probable branched-chain amino acid transport ATP-binding protein LivG</fullName>
    </recommendedName>
</protein>
<keyword evidence="10" id="KW-1185">Reference proteome</keyword>
<evidence type="ECO:0000256" key="2">
    <source>
        <dbReference type="ARBA" id="ARBA00022448"/>
    </source>
</evidence>
<comment type="function">
    <text evidence="6">Probable component of a branched-chain amino-acid transport system.</text>
</comment>
<keyword evidence="4 9" id="KW-0067">ATP-binding</keyword>
<comment type="similarity">
    <text evidence="1">Belongs to the ABC transporter superfamily.</text>
</comment>
<dbReference type="GeneID" id="63187516"/>
<dbReference type="InterPro" id="IPR027417">
    <property type="entry name" value="P-loop_NTPase"/>
</dbReference>
<dbReference type="InterPro" id="IPR003439">
    <property type="entry name" value="ABC_transporter-like_ATP-bd"/>
</dbReference>
<dbReference type="InterPro" id="IPR051120">
    <property type="entry name" value="ABC_AA/LPS_Transport"/>
</dbReference>
<dbReference type="FunFam" id="3.40.50.300:FF:000421">
    <property type="entry name" value="Branched-chain amino acid ABC transporter ATP-binding protein"/>
    <property type="match status" value="1"/>
</dbReference>
<evidence type="ECO:0000259" key="8">
    <source>
        <dbReference type="PROSITE" id="PS50893"/>
    </source>
</evidence>
<dbReference type="PANTHER" id="PTHR45772">
    <property type="entry name" value="CONSERVED COMPONENT OF ABC TRANSPORTER FOR NATURAL AMINO ACIDS-RELATED"/>
    <property type="match status" value="1"/>
</dbReference>
<reference evidence="9 10" key="1">
    <citation type="submission" date="2021-03" db="EMBL/GenBank/DDBJ databases">
        <title>Haloterrigena longa sp. nov. and Haloterrigena limicola sp. nov., extremely halophilic archaea isolated from a salt lake.</title>
        <authorList>
            <person name="Henglin C."/>
        </authorList>
    </citation>
    <scope>NUCLEOTIDE SEQUENCE [LARGE SCALE GENOMIC DNA]</scope>
    <source>
        <strain evidence="9 10">KZCA68</strain>
    </source>
</reference>
<evidence type="ECO:0000256" key="7">
    <source>
        <dbReference type="ARBA" id="ARBA00072811"/>
    </source>
</evidence>
<dbReference type="RefSeq" id="WP_207287196.1">
    <property type="nucleotide sequence ID" value="NZ_CP071462.1"/>
</dbReference>
<dbReference type="PROSITE" id="PS50893">
    <property type="entry name" value="ABC_TRANSPORTER_2"/>
    <property type="match status" value="1"/>
</dbReference>
<organism evidence="9 10">
    <name type="scientific">Haloterrigena alkaliphila</name>
    <dbReference type="NCBI Taxonomy" id="2816475"/>
    <lineage>
        <taxon>Archaea</taxon>
        <taxon>Methanobacteriati</taxon>
        <taxon>Methanobacteriota</taxon>
        <taxon>Stenosarchaea group</taxon>
        <taxon>Halobacteria</taxon>
        <taxon>Halobacteriales</taxon>
        <taxon>Natrialbaceae</taxon>
        <taxon>Haloterrigena</taxon>
    </lineage>
</organism>
<evidence type="ECO:0000256" key="5">
    <source>
        <dbReference type="ARBA" id="ARBA00022970"/>
    </source>
</evidence>
<dbReference type="GO" id="GO:0016887">
    <property type="term" value="F:ATP hydrolysis activity"/>
    <property type="evidence" value="ECO:0007669"/>
    <property type="project" value="InterPro"/>
</dbReference>
<dbReference type="InterPro" id="IPR003593">
    <property type="entry name" value="AAA+_ATPase"/>
</dbReference>
<proteinExistence type="inferred from homology"/>
<dbReference type="SUPFAM" id="SSF52540">
    <property type="entry name" value="P-loop containing nucleoside triphosphate hydrolases"/>
    <property type="match status" value="1"/>
</dbReference>
<sequence>MAETIDTERTHDTESDVILETHGLTKKFGEVVANDDISISVKDDELRSIIGPNGAGKTTFFNQIAGVLPATSGTVHFRGEDITELSIEERSQLGIGRSYQSNEVFFDRTVFENVRVAAQTAEVGDFSFNVFSRARNYQQDRAEEILEQLRLWDKRDTTAENLSHGDQRRLGIAIAIATDPDLLLLDEPTSGMGPEATEETAELIEDIRNDLGIAIVLIEHDMSVVMGISDRITVLYNGDHIATGSPEEIRTDEAVQDAYLGGMKEEELEL</sequence>
<gene>
    <name evidence="9" type="ORF">J0X25_09385</name>
</gene>
<dbReference type="Pfam" id="PF12399">
    <property type="entry name" value="BCA_ABC_TP_C"/>
    <property type="match status" value="1"/>
</dbReference>
<dbReference type="InterPro" id="IPR017871">
    <property type="entry name" value="ABC_transporter-like_CS"/>
</dbReference>
<evidence type="ECO:0000256" key="3">
    <source>
        <dbReference type="ARBA" id="ARBA00022741"/>
    </source>
</evidence>
<evidence type="ECO:0000313" key="10">
    <source>
        <dbReference type="Proteomes" id="UP000663203"/>
    </source>
</evidence>
<dbReference type="AlphaFoldDB" id="A0A8A2VAZ4"/>
<dbReference type="GO" id="GO:0005886">
    <property type="term" value="C:plasma membrane"/>
    <property type="evidence" value="ECO:0007669"/>
    <property type="project" value="TreeGrafter"/>
</dbReference>
<name>A0A8A2VAZ4_9EURY</name>
<dbReference type="SMART" id="SM00382">
    <property type="entry name" value="AAA"/>
    <property type="match status" value="1"/>
</dbReference>
<keyword evidence="3" id="KW-0547">Nucleotide-binding</keyword>
<evidence type="ECO:0000256" key="4">
    <source>
        <dbReference type="ARBA" id="ARBA00022840"/>
    </source>
</evidence>
<dbReference type="Proteomes" id="UP000663203">
    <property type="component" value="Chromosome"/>
</dbReference>
<feature type="domain" description="ABC transporter" evidence="8">
    <location>
        <begin position="19"/>
        <end position="262"/>
    </location>
</feature>
<dbReference type="CDD" id="cd03219">
    <property type="entry name" value="ABC_Mj1267_LivG_branched"/>
    <property type="match status" value="1"/>
</dbReference>
<dbReference type="KEGG" id="hakz:J0X25_09385"/>
<dbReference type="EMBL" id="CP071462">
    <property type="protein sequence ID" value="QSW97634.1"/>
    <property type="molecule type" value="Genomic_DNA"/>
</dbReference>
<dbReference type="GO" id="GO:0005524">
    <property type="term" value="F:ATP binding"/>
    <property type="evidence" value="ECO:0007669"/>
    <property type="project" value="UniProtKB-KW"/>
</dbReference>
<accession>A0A8A2VAZ4</accession>
<evidence type="ECO:0000256" key="6">
    <source>
        <dbReference type="ARBA" id="ARBA00056071"/>
    </source>
</evidence>
<dbReference type="PANTHER" id="PTHR45772:SF3">
    <property type="entry name" value="ABC TRANSPORTER ATP-BINDING PROTEIN"/>
    <property type="match status" value="1"/>
</dbReference>
<keyword evidence="5" id="KW-0029">Amino-acid transport</keyword>
<keyword evidence="2" id="KW-0813">Transport</keyword>
<dbReference type="InterPro" id="IPR032823">
    <property type="entry name" value="BCA_ABC_TP_C"/>
</dbReference>
<dbReference type="PROSITE" id="PS00211">
    <property type="entry name" value="ABC_TRANSPORTER_1"/>
    <property type="match status" value="1"/>
</dbReference>
<evidence type="ECO:0000256" key="1">
    <source>
        <dbReference type="ARBA" id="ARBA00005417"/>
    </source>
</evidence>
<evidence type="ECO:0000313" key="9">
    <source>
        <dbReference type="EMBL" id="QSW97634.1"/>
    </source>
</evidence>
<dbReference type="Pfam" id="PF00005">
    <property type="entry name" value="ABC_tran"/>
    <property type="match status" value="1"/>
</dbReference>
<dbReference type="Gene3D" id="3.40.50.300">
    <property type="entry name" value="P-loop containing nucleotide triphosphate hydrolases"/>
    <property type="match status" value="1"/>
</dbReference>
<dbReference type="GO" id="GO:0006865">
    <property type="term" value="P:amino acid transport"/>
    <property type="evidence" value="ECO:0007669"/>
    <property type="project" value="UniProtKB-KW"/>
</dbReference>